<feature type="domain" description="Secretion system C-terminal sorting" evidence="3">
    <location>
        <begin position="237"/>
        <end position="301"/>
    </location>
</feature>
<dbReference type="AlphaFoldDB" id="A0A3G8XUE0"/>
<dbReference type="KEGG" id="ccas:EIB73_03485"/>
<sequence length="305" mass="33231">MKKLLLLSAFAATVSTAYGQTTLFEDNFESYQDFIISNIGQYKLFDNDGLGTYIGGASPAPGVLPWNNAYAPMVCQVFNPSAAGVVNGHDNENSNFDPHGGNKYLAFWASSPEGGVNRNDDWLVLPKLTLGTGNKFTFWVKSLADDYGLEKYKVAIYDGTAAPATSAAFQVIGATSRTAPLEWTEVSVDIPATFDNKPVYLAINYMSADVYMMMVDDIKVTTATLGVTETAKQSTTVFPNPSKGVFNLKSNKKATSVEVYSAEGRLVKQEKAVQLVDITNQPKGVYILKIKYEDGSTDSRQILKQ</sequence>
<dbReference type="Gene3D" id="2.60.120.200">
    <property type="match status" value="1"/>
</dbReference>
<keyword evidence="5" id="KW-1185">Reference proteome</keyword>
<reference evidence="5" key="1">
    <citation type="submission" date="2018-11" db="EMBL/GenBank/DDBJ databases">
        <title>Proposal to divide the Flavobacteriaceae and reorganize its genera based on Amino Acid Identity values calculated from whole genome sequences.</title>
        <authorList>
            <person name="Nicholson A.C."/>
            <person name="Gulvik C.A."/>
            <person name="Whitney A.M."/>
            <person name="Humrighouse B.W."/>
            <person name="Bell M."/>
            <person name="Holmes B."/>
            <person name="Steigerwalt A.G."/>
            <person name="Villarma A."/>
            <person name="Sheth M."/>
            <person name="Batra D."/>
            <person name="Pryor J."/>
            <person name="Bernardet J.-F."/>
            <person name="Hugo C."/>
            <person name="Kampfer P."/>
            <person name="Newman J.D."/>
            <person name="McQuiston J.R."/>
        </authorList>
    </citation>
    <scope>NUCLEOTIDE SEQUENCE [LARGE SCALE GENOMIC DNA]</scope>
    <source>
        <strain evidence="5">G0081</strain>
    </source>
</reference>
<evidence type="ECO:0000313" key="5">
    <source>
        <dbReference type="Proteomes" id="UP000270185"/>
    </source>
</evidence>
<dbReference type="EMBL" id="CP034159">
    <property type="protein sequence ID" value="AZI32301.1"/>
    <property type="molecule type" value="Genomic_DNA"/>
</dbReference>
<evidence type="ECO:0000259" key="3">
    <source>
        <dbReference type="Pfam" id="PF18962"/>
    </source>
</evidence>
<feature type="chain" id="PRO_5018282475" evidence="2">
    <location>
        <begin position="20"/>
        <end position="305"/>
    </location>
</feature>
<proteinExistence type="predicted"/>
<dbReference type="RefSeq" id="WP_125022676.1">
    <property type="nucleotide sequence ID" value="NZ_CP034159.1"/>
</dbReference>
<evidence type="ECO:0000256" key="1">
    <source>
        <dbReference type="ARBA" id="ARBA00022729"/>
    </source>
</evidence>
<organism evidence="4 5">
    <name type="scientific">Kaistella carnis</name>
    <dbReference type="NCBI Taxonomy" id="1241979"/>
    <lineage>
        <taxon>Bacteria</taxon>
        <taxon>Pseudomonadati</taxon>
        <taxon>Bacteroidota</taxon>
        <taxon>Flavobacteriia</taxon>
        <taxon>Flavobacteriales</taxon>
        <taxon>Weeksellaceae</taxon>
        <taxon>Chryseobacterium group</taxon>
        <taxon>Kaistella</taxon>
    </lineage>
</organism>
<dbReference type="Proteomes" id="UP000270185">
    <property type="component" value="Chromosome"/>
</dbReference>
<gene>
    <name evidence="4" type="ORF">EIB73_03485</name>
</gene>
<accession>A0A3G8XUE0</accession>
<evidence type="ECO:0000313" key="4">
    <source>
        <dbReference type="EMBL" id="AZI32301.1"/>
    </source>
</evidence>
<dbReference type="NCBIfam" id="TIGR04183">
    <property type="entry name" value="Por_Secre_tail"/>
    <property type="match status" value="1"/>
</dbReference>
<dbReference type="Pfam" id="PF18962">
    <property type="entry name" value="Por_Secre_tail"/>
    <property type="match status" value="1"/>
</dbReference>
<protein>
    <submittedName>
        <fullName evidence="4">T9SS C-terminal target domain-containing protein</fullName>
    </submittedName>
</protein>
<feature type="signal peptide" evidence="2">
    <location>
        <begin position="1"/>
        <end position="19"/>
    </location>
</feature>
<dbReference type="NCBIfam" id="NF038128">
    <property type="entry name" value="choice_anch_J"/>
    <property type="match status" value="1"/>
</dbReference>
<name>A0A3G8XUE0_9FLAO</name>
<dbReference type="InterPro" id="IPR026444">
    <property type="entry name" value="Secre_tail"/>
</dbReference>
<dbReference type="OrthoDB" id="8781670at2"/>
<evidence type="ECO:0000256" key="2">
    <source>
        <dbReference type="SAM" id="SignalP"/>
    </source>
</evidence>
<keyword evidence="1 2" id="KW-0732">Signal</keyword>